<dbReference type="Proteomes" id="UP000827872">
    <property type="component" value="Linkage Group LG04"/>
</dbReference>
<sequence length="159" mass="17596">MVPCWGCRGKVTKIPGTQYRQLRIVTGEWFFEERAKRFKQSNLLGADVVRKSLIRRSPESSSDLTPGGKPKDQSQASTEDTSKQDTAASFSSGMKSVISGPKKIGTRVLRAVTKGELVNLKAEDGRSIRSDTDIQSIHSTDRWLRTGKLNLQKTENAGQ</sequence>
<gene>
    <name evidence="1" type="ORF">K3G42_021997</name>
</gene>
<proteinExistence type="predicted"/>
<dbReference type="EMBL" id="CM037617">
    <property type="protein sequence ID" value="KAH8004994.1"/>
    <property type="molecule type" value="Genomic_DNA"/>
</dbReference>
<evidence type="ECO:0000313" key="1">
    <source>
        <dbReference type="EMBL" id="KAH8004994.1"/>
    </source>
</evidence>
<comment type="caution">
    <text evidence="1">The sequence shown here is derived from an EMBL/GenBank/DDBJ whole genome shotgun (WGS) entry which is preliminary data.</text>
</comment>
<evidence type="ECO:0000313" key="2">
    <source>
        <dbReference type="Proteomes" id="UP000827872"/>
    </source>
</evidence>
<name>A0ACB8FI44_9SAUR</name>
<protein>
    <submittedName>
        <fullName evidence="1">Uncharacterized protein</fullName>
    </submittedName>
</protein>
<reference evidence="1" key="1">
    <citation type="submission" date="2021-08" db="EMBL/GenBank/DDBJ databases">
        <title>The first chromosome-level gecko genome reveals the dynamic sex chromosomes of Neotropical dwarf geckos (Sphaerodactylidae: Sphaerodactylus).</title>
        <authorList>
            <person name="Pinto B.J."/>
            <person name="Keating S.E."/>
            <person name="Gamble T."/>
        </authorList>
    </citation>
    <scope>NUCLEOTIDE SEQUENCE</scope>
    <source>
        <strain evidence="1">TG3544</strain>
    </source>
</reference>
<keyword evidence="2" id="KW-1185">Reference proteome</keyword>
<accession>A0ACB8FI44</accession>
<organism evidence="1 2">
    <name type="scientific">Sphaerodactylus townsendi</name>
    <dbReference type="NCBI Taxonomy" id="933632"/>
    <lineage>
        <taxon>Eukaryota</taxon>
        <taxon>Metazoa</taxon>
        <taxon>Chordata</taxon>
        <taxon>Craniata</taxon>
        <taxon>Vertebrata</taxon>
        <taxon>Euteleostomi</taxon>
        <taxon>Lepidosauria</taxon>
        <taxon>Squamata</taxon>
        <taxon>Bifurcata</taxon>
        <taxon>Gekkota</taxon>
        <taxon>Sphaerodactylidae</taxon>
        <taxon>Sphaerodactylus</taxon>
    </lineage>
</organism>